<dbReference type="PANTHER" id="PTHR38733">
    <property type="entry name" value="PROTEIN MCRC"/>
    <property type="match status" value="1"/>
</dbReference>
<evidence type="ECO:0000313" key="1">
    <source>
        <dbReference type="EMBL" id="OQX11699.1"/>
    </source>
</evidence>
<dbReference type="EMBL" id="MTEJ01000082">
    <property type="protein sequence ID" value="OQX11699.1"/>
    <property type="molecule type" value="Genomic_DNA"/>
</dbReference>
<proteinExistence type="predicted"/>
<protein>
    <recommendedName>
        <fullName evidence="3">Restriction endonuclease</fullName>
    </recommendedName>
</protein>
<dbReference type="Pfam" id="PF10117">
    <property type="entry name" value="McrBC"/>
    <property type="match status" value="1"/>
</dbReference>
<evidence type="ECO:0008006" key="3">
    <source>
        <dbReference type="Google" id="ProtNLM"/>
    </source>
</evidence>
<evidence type="ECO:0000313" key="2">
    <source>
        <dbReference type="Proteomes" id="UP000192491"/>
    </source>
</evidence>
<dbReference type="Proteomes" id="UP000192491">
    <property type="component" value="Unassembled WGS sequence"/>
</dbReference>
<sequence>SDRPTLCTRTILCISSKLYVVAHHGNSRRTNNLHDNGENFIEISDLDRTVLEKYSAKSIDDFAKMGVHVVSTETTEAGSDESNKLSLFSLSGKKINTNNCMGVVRLYDEQINHSTLIRIKSRFDQNNKQLFLTYLLSKVFGGSFVSDSIPSDGDSIWDILLAFIFRKTLKDACAIGLFKQYQTFENNDLRYRGKFNIDTHIKINTPFLGKIAYTTKDITFDNPTNHLIRHAINKINKKWSWILSNDSELLALHHAIEQHTPSWSTESLIQCTYKKENHHPIKHPFFASFYEPLRKLSFSILRDSGASLYDYGNHEAEGVIFDGSWLWEEYINTLLANEGFIHPRNKTRKDPIYLFEKPKYPRYPDFYKKNIILDAKYKKLDKSPEIGRDDIHQIISYMFVQKAQVGGFIYPTQDENPALENIGVLNGYGGNIKKIPFKIPRTDCDHSSFIDLMKLSEQSFIESVRECEQQT</sequence>
<name>A0A1Y1QR99_9GAMM</name>
<dbReference type="InterPro" id="IPR019292">
    <property type="entry name" value="McrC"/>
</dbReference>
<feature type="non-terminal residue" evidence="1">
    <location>
        <position position="1"/>
    </location>
</feature>
<organism evidence="1 2">
    <name type="scientific">Thiothrix lacustris</name>
    <dbReference type="NCBI Taxonomy" id="525917"/>
    <lineage>
        <taxon>Bacteria</taxon>
        <taxon>Pseudomonadati</taxon>
        <taxon>Pseudomonadota</taxon>
        <taxon>Gammaproteobacteria</taxon>
        <taxon>Thiotrichales</taxon>
        <taxon>Thiotrichaceae</taxon>
        <taxon>Thiothrix</taxon>
    </lineage>
</organism>
<accession>A0A1Y1QR99</accession>
<comment type="caution">
    <text evidence="1">The sequence shown here is derived from an EMBL/GenBank/DDBJ whole genome shotgun (WGS) entry which is preliminary data.</text>
</comment>
<reference evidence="1 2" key="1">
    <citation type="submission" date="2017-01" db="EMBL/GenBank/DDBJ databases">
        <title>Novel large sulfur bacteria in the metagenomes of groundwater-fed chemosynthetic microbial mats in the Lake Huron basin.</title>
        <authorList>
            <person name="Sharrar A.M."/>
            <person name="Flood B.E."/>
            <person name="Bailey J.V."/>
            <person name="Jones D.S."/>
            <person name="Biddanda B."/>
            <person name="Ruberg S.A."/>
            <person name="Marcus D.N."/>
            <person name="Dick G.J."/>
        </authorList>
    </citation>
    <scope>NUCLEOTIDE SEQUENCE [LARGE SCALE GENOMIC DNA]</scope>
    <source>
        <strain evidence="1">A8</strain>
    </source>
</reference>
<dbReference type="PANTHER" id="PTHR38733:SF1">
    <property type="entry name" value="TYPE IV METHYL-DIRECTED RESTRICTION ENZYME ECOKMCRBC"/>
    <property type="match status" value="1"/>
</dbReference>
<gene>
    <name evidence="1" type="ORF">BWK73_16825</name>
</gene>
<dbReference type="AlphaFoldDB" id="A0A1Y1QR99"/>